<dbReference type="EMBL" id="JBANQN010000005">
    <property type="protein sequence ID" value="KAK6789544.1"/>
    <property type="molecule type" value="Genomic_DNA"/>
</dbReference>
<name>A0AAN8TMM8_SOLBU</name>
<sequence length="106" mass="12123">MPLSFSPIKDKNRIDNAKFVWDQKDATMAQKKTEAMLQQSERKMDLHTRTDHKVVPILNHIGLFGDLVYLDPGPSIRHLDLDVSKYDMSLEDHKIVKHSLPDDGGV</sequence>
<comment type="caution">
    <text evidence="1">The sequence shown here is derived from an EMBL/GenBank/DDBJ whole genome shotgun (WGS) entry which is preliminary data.</text>
</comment>
<reference evidence="1 2" key="1">
    <citation type="submission" date="2024-02" db="EMBL/GenBank/DDBJ databases">
        <title>de novo genome assembly of Solanum bulbocastanum strain 11H21.</title>
        <authorList>
            <person name="Hosaka A.J."/>
        </authorList>
    </citation>
    <scope>NUCLEOTIDE SEQUENCE [LARGE SCALE GENOMIC DNA]</scope>
    <source>
        <tissue evidence="1">Young leaves</tissue>
    </source>
</reference>
<protein>
    <submittedName>
        <fullName evidence="1">Uncharacterized protein</fullName>
    </submittedName>
</protein>
<keyword evidence="2" id="KW-1185">Reference proteome</keyword>
<evidence type="ECO:0000313" key="2">
    <source>
        <dbReference type="Proteomes" id="UP001371456"/>
    </source>
</evidence>
<accession>A0AAN8TMM8</accession>
<evidence type="ECO:0000313" key="1">
    <source>
        <dbReference type="EMBL" id="KAK6789544.1"/>
    </source>
</evidence>
<organism evidence="1 2">
    <name type="scientific">Solanum bulbocastanum</name>
    <name type="common">Wild potato</name>
    <dbReference type="NCBI Taxonomy" id="147425"/>
    <lineage>
        <taxon>Eukaryota</taxon>
        <taxon>Viridiplantae</taxon>
        <taxon>Streptophyta</taxon>
        <taxon>Embryophyta</taxon>
        <taxon>Tracheophyta</taxon>
        <taxon>Spermatophyta</taxon>
        <taxon>Magnoliopsida</taxon>
        <taxon>eudicotyledons</taxon>
        <taxon>Gunneridae</taxon>
        <taxon>Pentapetalae</taxon>
        <taxon>asterids</taxon>
        <taxon>lamiids</taxon>
        <taxon>Solanales</taxon>
        <taxon>Solanaceae</taxon>
        <taxon>Solanoideae</taxon>
        <taxon>Solaneae</taxon>
        <taxon>Solanum</taxon>
    </lineage>
</organism>
<proteinExistence type="predicted"/>
<dbReference type="Proteomes" id="UP001371456">
    <property type="component" value="Unassembled WGS sequence"/>
</dbReference>
<gene>
    <name evidence="1" type="ORF">RDI58_013344</name>
</gene>
<dbReference type="AlphaFoldDB" id="A0AAN8TMM8"/>